<evidence type="ECO:0000256" key="5">
    <source>
        <dbReference type="ARBA" id="ARBA00022771"/>
    </source>
</evidence>
<evidence type="ECO:0000256" key="11">
    <source>
        <dbReference type="ARBA" id="ARBA00048017"/>
    </source>
</evidence>
<dbReference type="PROSITE" id="PS50134">
    <property type="entry name" value="ZF_TAZ"/>
    <property type="match status" value="1"/>
</dbReference>
<evidence type="ECO:0000256" key="10">
    <source>
        <dbReference type="ARBA" id="ARBA00023242"/>
    </source>
</evidence>
<evidence type="ECO:0000256" key="7">
    <source>
        <dbReference type="ARBA" id="ARBA00022853"/>
    </source>
</evidence>
<feature type="domain" description="TAZ-type" evidence="12">
    <location>
        <begin position="23"/>
        <end position="104"/>
    </location>
</feature>
<dbReference type="Pfam" id="PF02135">
    <property type="entry name" value="zf-TAZ"/>
    <property type="match status" value="1"/>
</dbReference>
<comment type="caution">
    <text evidence="13">The sequence shown here is derived from an EMBL/GenBank/DDBJ whole genome shotgun (WGS) entry which is preliminary data.</text>
</comment>
<dbReference type="SUPFAM" id="SSF57933">
    <property type="entry name" value="TAZ domain"/>
    <property type="match status" value="1"/>
</dbReference>
<dbReference type="PANTHER" id="PTHR13808:SF1">
    <property type="entry name" value="HISTONE ACETYLTRANSFERASE"/>
    <property type="match status" value="1"/>
</dbReference>
<evidence type="ECO:0000313" key="14">
    <source>
        <dbReference type="Proteomes" id="UP001459277"/>
    </source>
</evidence>
<keyword evidence="7" id="KW-0156">Chromatin regulator</keyword>
<dbReference type="GO" id="GO:0008270">
    <property type="term" value="F:zinc ion binding"/>
    <property type="evidence" value="ECO:0007669"/>
    <property type="project" value="UniProtKB-KW"/>
</dbReference>
<dbReference type="GO" id="GO:0045944">
    <property type="term" value="P:positive regulation of transcription by RNA polymerase II"/>
    <property type="evidence" value="ECO:0007669"/>
    <property type="project" value="TreeGrafter"/>
</dbReference>
<keyword evidence="9" id="KW-0804">Transcription</keyword>
<name>A0AAW2DRC9_9ROSI</name>
<evidence type="ECO:0000256" key="1">
    <source>
        <dbReference type="ARBA" id="ARBA00004123"/>
    </source>
</evidence>
<reference evidence="13 14" key="1">
    <citation type="submission" date="2024-01" db="EMBL/GenBank/DDBJ databases">
        <title>A telomere-to-telomere, gap-free genome of sweet tea (Lithocarpus litseifolius).</title>
        <authorList>
            <person name="Zhou J."/>
        </authorList>
    </citation>
    <scope>NUCLEOTIDE SEQUENCE [LARGE SCALE GENOMIC DNA]</scope>
    <source>
        <strain evidence="13">Zhou-2022a</strain>
        <tissue evidence="13">Leaf</tissue>
    </source>
</reference>
<dbReference type="SMART" id="SM00551">
    <property type="entry name" value="ZnF_TAZ"/>
    <property type="match status" value="1"/>
</dbReference>
<keyword evidence="10" id="KW-0539">Nucleus</keyword>
<comment type="subcellular location">
    <subcellularLocation>
        <location evidence="1">Nucleus</location>
    </subcellularLocation>
</comment>
<protein>
    <recommendedName>
        <fullName evidence="2">histone acetyltransferase</fullName>
        <ecNumber evidence="2">2.3.1.48</ecNumber>
    </recommendedName>
</protein>
<evidence type="ECO:0000259" key="12">
    <source>
        <dbReference type="PROSITE" id="PS50134"/>
    </source>
</evidence>
<dbReference type="GO" id="GO:0004402">
    <property type="term" value="F:histone acetyltransferase activity"/>
    <property type="evidence" value="ECO:0007669"/>
    <property type="project" value="InterPro"/>
</dbReference>
<dbReference type="InterPro" id="IPR000197">
    <property type="entry name" value="Znf_TAZ"/>
</dbReference>
<dbReference type="PANTHER" id="PTHR13808">
    <property type="entry name" value="CBP/P300-RELATED"/>
    <property type="match status" value="1"/>
</dbReference>
<evidence type="ECO:0000256" key="4">
    <source>
        <dbReference type="ARBA" id="ARBA00022723"/>
    </source>
</evidence>
<evidence type="ECO:0000256" key="6">
    <source>
        <dbReference type="ARBA" id="ARBA00022833"/>
    </source>
</evidence>
<dbReference type="InterPro" id="IPR035898">
    <property type="entry name" value="TAZ_dom_sf"/>
</dbReference>
<evidence type="ECO:0000256" key="8">
    <source>
        <dbReference type="ARBA" id="ARBA00023015"/>
    </source>
</evidence>
<evidence type="ECO:0000256" key="2">
    <source>
        <dbReference type="ARBA" id="ARBA00013184"/>
    </source>
</evidence>
<dbReference type="AlphaFoldDB" id="A0AAW2DRC9"/>
<keyword evidence="3" id="KW-0808">Transferase</keyword>
<sequence>MPSARGKFSKNFKLGFTFILEKCKIRVRQLRKVLDLLVHTAQCRSAKCQYTNCSKVKGLFQHGIHCKISATGGCVLCKKMWYLLQLHARGCKESECHVPRCRFMDPFYYHQSLADFAPFPVL</sequence>
<proteinExistence type="predicted"/>
<gene>
    <name evidence="13" type="ORF">SO802_006978</name>
</gene>
<dbReference type="EMBL" id="JAZDWU010000002">
    <property type="protein sequence ID" value="KAL0011870.1"/>
    <property type="molecule type" value="Genomic_DNA"/>
</dbReference>
<keyword evidence="14" id="KW-1185">Reference proteome</keyword>
<dbReference type="GO" id="GO:0031490">
    <property type="term" value="F:chromatin DNA binding"/>
    <property type="evidence" value="ECO:0007669"/>
    <property type="project" value="TreeGrafter"/>
</dbReference>
<keyword evidence="4" id="KW-0479">Metal-binding</keyword>
<keyword evidence="5" id="KW-0863">Zinc-finger</keyword>
<evidence type="ECO:0000256" key="3">
    <source>
        <dbReference type="ARBA" id="ARBA00022679"/>
    </source>
</evidence>
<evidence type="ECO:0000313" key="13">
    <source>
        <dbReference type="EMBL" id="KAL0011870.1"/>
    </source>
</evidence>
<accession>A0AAW2DRC9</accession>
<comment type="catalytic activity">
    <reaction evidence="11">
        <text>L-lysyl-[protein] + acetyl-CoA = N(6)-acetyl-L-lysyl-[protein] + CoA + H(+)</text>
        <dbReference type="Rhea" id="RHEA:45948"/>
        <dbReference type="Rhea" id="RHEA-COMP:9752"/>
        <dbReference type="Rhea" id="RHEA-COMP:10731"/>
        <dbReference type="ChEBI" id="CHEBI:15378"/>
        <dbReference type="ChEBI" id="CHEBI:29969"/>
        <dbReference type="ChEBI" id="CHEBI:57287"/>
        <dbReference type="ChEBI" id="CHEBI:57288"/>
        <dbReference type="ChEBI" id="CHEBI:61930"/>
        <dbReference type="EC" id="2.3.1.48"/>
    </reaction>
</comment>
<dbReference type="GO" id="GO:0005634">
    <property type="term" value="C:nucleus"/>
    <property type="evidence" value="ECO:0007669"/>
    <property type="project" value="UniProtKB-SubCell"/>
</dbReference>
<dbReference type="GO" id="GO:0005667">
    <property type="term" value="C:transcription regulator complex"/>
    <property type="evidence" value="ECO:0007669"/>
    <property type="project" value="TreeGrafter"/>
</dbReference>
<dbReference type="EC" id="2.3.1.48" evidence="2"/>
<evidence type="ECO:0000256" key="9">
    <source>
        <dbReference type="ARBA" id="ARBA00023163"/>
    </source>
</evidence>
<organism evidence="13 14">
    <name type="scientific">Lithocarpus litseifolius</name>
    <dbReference type="NCBI Taxonomy" id="425828"/>
    <lineage>
        <taxon>Eukaryota</taxon>
        <taxon>Viridiplantae</taxon>
        <taxon>Streptophyta</taxon>
        <taxon>Embryophyta</taxon>
        <taxon>Tracheophyta</taxon>
        <taxon>Spermatophyta</taxon>
        <taxon>Magnoliopsida</taxon>
        <taxon>eudicotyledons</taxon>
        <taxon>Gunneridae</taxon>
        <taxon>Pentapetalae</taxon>
        <taxon>rosids</taxon>
        <taxon>fabids</taxon>
        <taxon>Fagales</taxon>
        <taxon>Fagaceae</taxon>
        <taxon>Lithocarpus</taxon>
    </lineage>
</organism>
<dbReference type="GO" id="GO:0000123">
    <property type="term" value="C:histone acetyltransferase complex"/>
    <property type="evidence" value="ECO:0007669"/>
    <property type="project" value="TreeGrafter"/>
</dbReference>
<dbReference type="Proteomes" id="UP001459277">
    <property type="component" value="Unassembled WGS sequence"/>
</dbReference>
<dbReference type="GO" id="GO:0003713">
    <property type="term" value="F:transcription coactivator activity"/>
    <property type="evidence" value="ECO:0007669"/>
    <property type="project" value="TreeGrafter"/>
</dbReference>
<keyword evidence="8" id="KW-0805">Transcription regulation</keyword>
<dbReference type="Gene3D" id="1.20.1020.10">
    <property type="entry name" value="TAZ domain"/>
    <property type="match status" value="1"/>
</dbReference>
<dbReference type="InterPro" id="IPR013178">
    <property type="entry name" value="Histone_AcTrfase_Rtt109/CBP"/>
</dbReference>
<keyword evidence="6" id="KW-0862">Zinc</keyword>